<dbReference type="AlphaFoldDB" id="A0A951UBM2"/>
<reference evidence="1" key="2">
    <citation type="journal article" date="2022" name="Microbiol. Resour. Announc.">
        <title>Metagenome Sequencing to Explore Phylogenomics of Terrestrial Cyanobacteria.</title>
        <authorList>
            <person name="Ward R.D."/>
            <person name="Stajich J.E."/>
            <person name="Johansen J.R."/>
            <person name="Huntemann M."/>
            <person name="Clum A."/>
            <person name="Foster B."/>
            <person name="Foster B."/>
            <person name="Roux S."/>
            <person name="Palaniappan K."/>
            <person name="Varghese N."/>
            <person name="Mukherjee S."/>
            <person name="Reddy T.B.K."/>
            <person name="Daum C."/>
            <person name="Copeland A."/>
            <person name="Chen I.A."/>
            <person name="Ivanova N.N."/>
            <person name="Kyrpides N.C."/>
            <person name="Shapiro N."/>
            <person name="Eloe-Fadrosh E.A."/>
            <person name="Pietrasiak N."/>
        </authorList>
    </citation>
    <scope>NUCLEOTIDE SEQUENCE</scope>
    <source>
        <strain evidence="1">CPER-KK1</strain>
    </source>
</reference>
<evidence type="ECO:0000313" key="2">
    <source>
        <dbReference type="Proteomes" id="UP000753908"/>
    </source>
</evidence>
<sequence>MSTSRFKPVLIGIFICLVLGSLMAMSLPVSQSFKGMPPSNQEQGVSGLVTRLQGNQMPMVGRSSPRTAPSPISTQVWIFSGRIKSQGTRWSITEAEKHPNLVDRIRTDAEGKFFVSLPPGEYTLFAQDGSDLYLNSFLGDGSYATVQVNEGKITETRLVNTEGATF</sequence>
<accession>A0A951UBM2</accession>
<gene>
    <name evidence="1" type="ORF">KME25_22105</name>
</gene>
<comment type="caution">
    <text evidence="1">The sequence shown here is derived from an EMBL/GenBank/DDBJ whole genome shotgun (WGS) entry which is preliminary data.</text>
</comment>
<organism evidence="1 2">
    <name type="scientific">Symplocastrum torsivum CPER-KK1</name>
    <dbReference type="NCBI Taxonomy" id="450513"/>
    <lineage>
        <taxon>Bacteria</taxon>
        <taxon>Bacillati</taxon>
        <taxon>Cyanobacteriota</taxon>
        <taxon>Cyanophyceae</taxon>
        <taxon>Oscillatoriophycideae</taxon>
        <taxon>Oscillatoriales</taxon>
        <taxon>Microcoleaceae</taxon>
        <taxon>Symplocastrum</taxon>
    </lineage>
</organism>
<evidence type="ECO:0000313" key="1">
    <source>
        <dbReference type="EMBL" id="MBW4547107.1"/>
    </source>
</evidence>
<evidence type="ECO:0008006" key="3">
    <source>
        <dbReference type="Google" id="ProtNLM"/>
    </source>
</evidence>
<name>A0A951UBM2_9CYAN</name>
<dbReference type="EMBL" id="JAHHIF010000035">
    <property type="protein sequence ID" value="MBW4547107.1"/>
    <property type="molecule type" value="Genomic_DNA"/>
</dbReference>
<reference evidence="1" key="1">
    <citation type="submission" date="2021-05" db="EMBL/GenBank/DDBJ databases">
        <authorList>
            <person name="Pietrasiak N."/>
            <person name="Ward R."/>
            <person name="Stajich J.E."/>
            <person name="Kurbessoian T."/>
        </authorList>
    </citation>
    <scope>NUCLEOTIDE SEQUENCE</scope>
    <source>
        <strain evidence="1">CPER-KK1</strain>
    </source>
</reference>
<dbReference type="Proteomes" id="UP000753908">
    <property type="component" value="Unassembled WGS sequence"/>
</dbReference>
<protein>
    <recommendedName>
        <fullName evidence="3">Carboxypeptidase regulatory-like domain-containing protein</fullName>
    </recommendedName>
</protein>
<proteinExistence type="predicted"/>